<evidence type="ECO:0000313" key="1">
    <source>
        <dbReference type="EMBL" id="KII65017.1"/>
    </source>
</evidence>
<accession>A0A0C2MTH3</accession>
<sequence>MLKYYHINRNYVTKHAEYASTLSTEDIFRKDNIPKIAATRENLMQFLCDAEFVKICMLDVVDQVGKEHRKKFEKMGLSRRTTARRMNAIDEDENLRNLDIIETLLPEKVFSNAWKILCINGITIAEIYQYYDRWFSSFTGKNIGQQRTMSDHAVEVNSNNEMIFSNVYYTMRYYAKLKKMLTVSRQEVLIMDNLSDILKNVVPITMISCIPPAYAG</sequence>
<protein>
    <submittedName>
        <fullName evidence="1">Uncharacterized protein</fullName>
    </submittedName>
</protein>
<evidence type="ECO:0000313" key="2">
    <source>
        <dbReference type="Proteomes" id="UP000031668"/>
    </source>
</evidence>
<organism evidence="1 2">
    <name type="scientific">Thelohanellus kitauei</name>
    <name type="common">Myxosporean</name>
    <dbReference type="NCBI Taxonomy" id="669202"/>
    <lineage>
        <taxon>Eukaryota</taxon>
        <taxon>Metazoa</taxon>
        <taxon>Cnidaria</taxon>
        <taxon>Myxozoa</taxon>
        <taxon>Myxosporea</taxon>
        <taxon>Bivalvulida</taxon>
        <taxon>Platysporina</taxon>
        <taxon>Myxobolidae</taxon>
        <taxon>Thelohanellus</taxon>
    </lineage>
</organism>
<dbReference type="Proteomes" id="UP000031668">
    <property type="component" value="Unassembled WGS sequence"/>
</dbReference>
<reference evidence="1 2" key="1">
    <citation type="journal article" date="2014" name="Genome Biol. Evol.">
        <title>The genome of the myxosporean Thelohanellus kitauei shows adaptations to nutrient acquisition within its fish host.</title>
        <authorList>
            <person name="Yang Y."/>
            <person name="Xiong J."/>
            <person name="Zhou Z."/>
            <person name="Huo F."/>
            <person name="Miao W."/>
            <person name="Ran C."/>
            <person name="Liu Y."/>
            <person name="Zhang J."/>
            <person name="Feng J."/>
            <person name="Wang M."/>
            <person name="Wang M."/>
            <person name="Wang L."/>
            <person name="Yao B."/>
        </authorList>
    </citation>
    <scope>NUCLEOTIDE SEQUENCE [LARGE SCALE GENOMIC DNA]</scope>
    <source>
        <strain evidence="1">Wuqing</strain>
    </source>
</reference>
<name>A0A0C2MTH3_THEKT</name>
<dbReference type="AlphaFoldDB" id="A0A0C2MTH3"/>
<keyword evidence="2" id="KW-1185">Reference proteome</keyword>
<comment type="caution">
    <text evidence="1">The sequence shown here is derived from an EMBL/GenBank/DDBJ whole genome shotgun (WGS) entry which is preliminary data.</text>
</comment>
<proteinExistence type="predicted"/>
<dbReference type="EMBL" id="JWZT01004039">
    <property type="protein sequence ID" value="KII65017.1"/>
    <property type="molecule type" value="Genomic_DNA"/>
</dbReference>
<gene>
    <name evidence="1" type="ORF">RF11_03566</name>
</gene>